<accession>A0A0N0NJP7</accession>
<proteinExistence type="predicted"/>
<evidence type="ECO:0000313" key="3">
    <source>
        <dbReference type="Proteomes" id="UP000038010"/>
    </source>
</evidence>
<evidence type="ECO:0000313" key="2">
    <source>
        <dbReference type="EMBL" id="KPI37221.1"/>
    </source>
</evidence>
<dbReference type="Pfam" id="PF23658">
    <property type="entry name" value="PDZ_CPAF_rel"/>
    <property type="match status" value="1"/>
</dbReference>
<dbReference type="RefSeq" id="XP_017997184.1">
    <property type="nucleotide sequence ID" value="XM_018141356.1"/>
</dbReference>
<dbReference type="VEuPathDB" id="FungiDB:AB675_1462"/>
<feature type="domain" description="CPAF-like PDZ" evidence="1">
    <location>
        <begin position="73"/>
        <end position="199"/>
    </location>
</feature>
<dbReference type="STRING" id="1664694.A0A0N0NJP7"/>
<dbReference type="OrthoDB" id="27214at2759"/>
<gene>
    <name evidence="2" type="ORF">AB675_1462</name>
</gene>
<reference evidence="2 3" key="1">
    <citation type="submission" date="2015-06" db="EMBL/GenBank/DDBJ databases">
        <title>Draft genome of the ant-associated black yeast Phialophora attae CBS 131958.</title>
        <authorList>
            <person name="Moreno L.F."/>
            <person name="Stielow B.J."/>
            <person name="de Hoog S."/>
            <person name="Vicente V.A."/>
            <person name="Weiss V.A."/>
            <person name="de Vries M."/>
            <person name="Cruz L.M."/>
            <person name="Souza E.M."/>
        </authorList>
    </citation>
    <scope>NUCLEOTIDE SEQUENCE [LARGE SCALE GENOMIC DNA]</scope>
    <source>
        <strain evidence="2 3">CBS 131958</strain>
    </source>
</reference>
<evidence type="ECO:0000259" key="1">
    <source>
        <dbReference type="Pfam" id="PF23658"/>
    </source>
</evidence>
<dbReference type="Gene3D" id="3.90.226.10">
    <property type="entry name" value="2-enoyl-CoA Hydratase, Chain A, domain 1"/>
    <property type="match status" value="1"/>
</dbReference>
<protein>
    <recommendedName>
        <fullName evidence="1">CPAF-like PDZ domain-containing protein</fullName>
    </recommendedName>
</protein>
<keyword evidence="3" id="KW-1185">Reference proteome</keyword>
<dbReference type="InterPro" id="IPR056186">
    <property type="entry name" value="PDZ_CPAF-rel"/>
</dbReference>
<comment type="caution">
    <text evidence="2">The sequence shown here is derived from an EMBL/GenBank/DDBJ whole genome shotgun (WGS) entry which is preliminary data.</text>
</comment>
<dbReference type="Proteomes" id="UP000038010">
    <property type="component" value="Unassembled WGS sequence"/>
</dbReference>
<dbReference type="InterPro" id="IPR029045">
    <property type="entry name" value="ClpP/crotonase-like_dom_sf"/>
</dbReference>
<organism evidence="2 3">
    <name type="scientific">Cyphellophora attinorum</name>
    <dbReference type="NCBI Taxonomy" id="1664694"/>
    <lineage>
        <taxon>Eukaryota</taxon>
        <taxon>Fungi</taxon>
        <taxon>Dikarya</taxon>
        <taxon>Ascomycota</taxon>
        <taxon>Pezizomycotina</taxon>
        <taxon>Eurotiomycetes</taxon>
        <taxon>Chaetothyriomycetidae</taxon>
        <taxon>Chaetothyriales</taxon>
        <taxon>Cyphellophoraceae</taxon>
        <taxon>Cyphellophora</taxon>
    </lineage>
</organism>
<dbReference type="SUPFAM" id="SSF52096">
    <property type="entry name" value="ClpP/crotonase"/>
    <property type="match status" value="1"/>
</dbReference>
<dbReference type="AlphaFoldDB" id="A0A0N0NJP7"/>
<dbReference type="EMBL" id="LFJN01000025">
    <property type="protein sequence ID" value="KPI37221.1"/>
    <property type="molecule type" value="Genomic_DNA"/>
</dbReference>
<name>A0A0N0NJP7_9EURO</name>
<dbReference type="GeneID" id="28733236"/>
<dbReference type="PANTHER" id="PTHR37049:SF4">
    <property type="entry name" value="RHODANESE DOMAIN-CONTAINING PROTEIN"/>
    <property type="match status" value="1"/>
</dbReference>
<dbReference type="InterPro" id="IPR052766">
    <property type="entry name" value="S41A_metabolite_peptidase"/>
</dbReference>
<sequence length="662" mass="72539">MANYNSVSERSSTEYWREPYDLIGNLDTLIEQVNSPGFYLEEYTFESHLYKMFARARDGHLRYTPAIQGLFAWGTPTPLVSISDDGASPPQPYVYSDILLSLNDTSFTPTPIVKLYGNDAEHELRRAALWSSMTDQDAAYNMNFVSLAQLSLGPLGTTVGTWAGGGRGTIGYPGPAVNMTFGNGTTIQVENFARVLRPFSNITDGEDVRNRFLNDAETLGNFASDTRDTVNEVLSPRQSLSSPAGYPPAVAAVSGGAMGGYFLDGTYENTAVLSVASFLADAETFLREVQQFLQSARASGKSKLIIDLSANAGGFAPLAELLFQTLFPDIDPWVGTRFRATPDFNLIGALVSDEVGTNYPWPELHPPGPGLLLEDFMGSPFVALADMNATGGAFKSWEDKFGPHDFHGDRFTSVIQWNLSDPFWTKSGYDDSNLDPDSGRPFAVEDIIMLTDGYCASTCASFVELMTIQAGVKTVAAGGQKESEALPMQAIGGVRGANVYPFQLIWSWARDAMTLAIGTAAESIVEEVFGRYSSIPMTRAAGSGGSVNSRDGLRLGDIEQIPLQFRYQKADCHIYYQKEHVVDVSTLWKSVWDVTWGGHECAEGSINMESQSSLDNSRLGPIRHIPHQVRVMSDDEIHTLREAWRYGTDVNKLRPMGEFQSP</sequence>
<dbReference type="PANTHER" id="PTHR37049">
    <property type="entry name" value="PEPTIDASE S41 FAMILY PROTEIN"/>
    <property type="match status" value="1"/>
</dbReference>